<feature type="signal peptide" evidence="1">
    <location>
        <begin position="1"/>
        <end position="29"/>
    </location>
</feature>
<accession>A0A976RS66</accession>
<gene>
    <name evidence="2" type="ORF">MOO44_08335</name>
</gene>
<proteinExistence type="predicted"/>
<keyword evidence="1" id="KW-0732">Signal</keyword>
<evidence type="ECO:0000313" key="3">
    <source>
        <dbReference type="Proteomes" id="UP000831181"/>
    </source>
</evidence>
<dbReference type="EMBL" id="CP093361">
    <property type="protein sequence ID" value="UQS86857.1"/>
    <property type="molecule type" value="Genomic_DNA"/>
</dbReference>
<dbReference type="Proteomes" id="UP000831181">
    <property type="component" value="Chromosome"/>
</dbReference>
<feature type="chain" id="PRO_5037977213" evidence="1">
    <location>
        <begin position="30"/>
        <end position="170"/>
    </location>
</feature>
<organism evidence="2 3">
    <name type="scientific">Nicoliella spurrieriana</name>
    <dbReference type="NCBI Taxonomy" id="2925830"/>
    <lineage>
        <taxon>Bacteria</taxon>
        <taxon>Bacillati</taxon>
        <taxon>Bacillota</taxon>
        <taxon>Bacilli</taxon>
        <taxon>Lactobacillales</taxon>
        <taxon>Lactobacillaceae</taxon>
        <taxon>Nicoliella</taxon>
    </lineage>
</organism>
<dbReference type="AlphaFoldDB" id="A0A976RS66"/>
<evidence type="ECO:0000313" key="2">
    <source>
        <dbReference type="EMBL" id="UQS86857.1"/>
    </source>
</evidence>
<sequence>MKLKHIAISAIASLSLFALTPNLHNNANAATWHKGLPKVLYGNWISGYQLAKHTGSKYVRVSVQTSKQDDTFVPFQTMYNSSKKEVEKNKEADFSDYSDQKYQQLNKNTYYITSGKDNHTSPLQKYTVVMNGKNHFTVSGKLVYSKTVKTEYQGQKISLTKVKRSAIPLD</sequence>
<reference evidence="2" key="1">
    <citation type="journal article" date="2022" name="Int. J. Syst. Evol. Microbiol.">
        <title>Apilactobacillus apisilvae sp. nov., Nicolia spurrieriana gen. nov. sp. nov., Bombilactobacillus folatiphilus sp. nov. and Bombilactobacillus thymidiniphilus sp. nov., four new lactic acid bacterial isolates from stingless bees Tetragonula carbonaria and Austroplebeia australis.</title>
        <authorList>
            <person name="Oliphant S.A."/>
            <person name="Watson-Haigh N.S."/>
            <person name="Sumby K.M."/>
            <person name="Gardner J."/>
            <person name="Groom S."/>
            <person name="Jiranek V."/>
        </authorList>
    </citation>
    <scope>NUCLEOTIDE SEQUENCE</scope>
    <source>
        <strain evidence="2">SGEP1_A5</strain>
    </source>
</reference>
<keyword evidence="3" id="KW-1185">Reference proteome</keyword>
<evidence type="ECO:0000256" key="1">
    <source>
        <dbReference type="SAM" id="SignalP"/>
    </source>
</evidence>
<dbReference type="KEGG" id="lbe:MOO44_08335"/>
<dbReference type="RefSeq" id="WP_260116658.1">
    <property type="nucleotide sequence ID" value="NZ_CP093361.1"/>
</dbReference>
<name>A0A976RS66_9LACO</name>
<protein>
    <submittedName>
        <fullName evidence="2">Uncharacterized protein</fullName>
    </submittedName>
</protein>